<proteinExistence type="predicted"/>
<dbReference type="AlphaFoldDB" id="A0A2P2QXC2"/>
<sequence length="41" mass="4745">MTITEILSQSIPILGEAILSHAHLEIFCSRFRSKTRTMLWL</sequence>
<reference evidence="1" key="1">
    <citation type="submission" date="2018-02" db="EMBL/GenBank/DDBJ databases">
        <title>Rhizophora mucronata_Transcriptome.</title>
        <authorList>
            <person name="Meera S.P."/>
            <person name="Sreeshan A."/>
            <person name="Augustine A."/>
        </authorList>
    </citation>
    <scope>NUCLEOTIDE SEQUENCE</scope>
    <source>
        <tissue evidence="1">Leaf</tissue>
    </source>
</reference>
<organism evidence="1">
    <name type="scientific">Rhizophora mucronata</name>
    <name type="common">Asiatic mangrove</name>
    <dbReference type="NCBI Taxonomy" id="61149"/>
    <lineage>
        <taxon>Eukaryota</taxon>
        <taxon>Viridiplantae</taxon>
        <taxon>Streptophyta</taxon>
        <taxon>Embryophyta</taxon>
        <taxon>Tracheophyta</taxon>
        <taxon>Spermatophyta</taxon>
        <taxon>Magnoliopsida</taxon>
        <taxon>eudicotyledons</taxon>
        <taxon>Gunneridae</taxon>
        <taxon>Pentapetalae</taxon>
        <taxon>rosids</taxon>
        <taxon>fabids</taxon>
        <taxon>Malpighiales</taxon>
        <taxon>Rhizophoraceae</taxon>
        <taxon>Rhizophora</taxon>
    </lineage>
</organism>
<name>A0A2P2QXC2_RHIMU</name>
<protein>
    <submittedName>
        <fullName evidence="1">Uncharacterized protein</fullName>
    </submittedName>
</protein>
<dbReference type="EMBL" id="GGEC01091175">
    <property type="protein sequence ID" value="MBX71659.1"/>
    <property type="molecule type" value="Transcribed_RNA"/>
</dbReference>
<accession>A0A2P2QXC2</accession>
<evidence type="ECO:0000313" key="1">
    <source>
        <dbReference type="EMBL" id="MBX71659.1"/>
    </source>
</evidence>